<dbReference type="PANTHER" id="PTHR43221:SF1">
    <property type="entry name" value="PROTEASE HTPX"/>
    <property type="match status" value="1"/>
</dbReference>
<keyword evidence="10 12" id="KW-0472">Membrane</keyword>
<name>A0ABM5UUG9_9COXI</name>
<keyword evidence="9 11" id="KW-0482">Metalloprotease</keyword>
<keyword evidence="2" id="KW-1003">Cell membrane</keyword>
<organism evidence="14 15">
    <name type="scientific">Candidatus Coxiella mudrowiae</name>
    <dbReference type="NCBI Taxonomy" id="2054173"/>
    <lineage>
        <taxon>Bacteria</taxon>
        <taxon>Pseudomonadati</taxon>
        <taxon>Pseudomonadota</taxon>
        <taxon>Gammaproteobacteria</taxon>
        <taxon>Legionellales</taxon>
        <taxon>Coxiellaceae</taxon>
        <taxon>Coxiella</taxon>
    </lineage>
</organism>
<dbReference type="EMBL" id="CP011126">
    <property type="protein sequence ID" value="AKQ33579.1"/>
    <property type="molecule type" value="Genomic_DNA"/>
</dbReference>
<comment type="similarity">
    <text evidence="11">Belongs to the peptidase M48 family.</text>
</comment>
<accession>A0ABM5UUG9</accession>
<dbReference type="PANTHER" id="PTHR43221">
    <property type="entry name" value="PROTEASE HTPX"/>
    <property type="match status" value="1"/>
</dbReference>
<dbReference type="CDD" id="cd07340">
    <property type="entry name" value="M48B_Htpx_like"/>
    <property type="match status" value="1"/>
</dbReference>
<evidence type="ECO:0000256" key="11">
    <source>
        <dbReference type="RuleBase" id="RU003983"/>
    </source>
</evidence>
<proteinExistence type="inferred from homology"/>
<evidence type="ECO:0000256" key="12">
    <source>
        <dbReference type="SAM" id="Phobius"/>
    </source>
</evidence>
<dbReference type="Gene3D" id="3.30.2010.10">
    <property type="entry name" value="Metalloproteases ('zincins'), catalytic domain"/>
    <property type="match status" value="1"/>
</dbReference>
<keyword evidence="4 12" id="KW-0812">Transmembrane</keyword>
<evidence type="ECO:0000313" key="14">
    <source>
        <dbReference type="EMBL" id="AKQ33579.1"/>
    </source>
</evidence>
<keyword evidence="7 11" id="KW-0862">Zinc</keyword>
<evidence type="ECO:0000256" key="6">
    <source>
        <dbReference type="ARBA" id="ARBA00022801"/>
    </source>
</evidence>
<evidence type="ECO:0000256" key="8">
    <source>
        <dbReference type="ARBA" id="ARBA00022989"/>
    </source>
</evidence>
<keyword evidence="15" id="KW-1185">Reference proteome</keyword>
<evidence type="ECO:0000256" key="3">
    <source>
        <dbReference type="ARBA" id="ARBA00022670"/>
    </source>
</evidence>
<evidence type="ECO:0000259" key="13">
    <source>
        <dbReference type="Pfam" id="PF01435"/>
    </source>
</evidence>
<feature type="transmembrane region" description="Helical" evidence="12">
    <location>
        <begin position="192"/>
        <end position="217"/>
    </location>
</feature>
<keyword evidence="6 11" id="KW-0378">Hydrolase</keyword>
<dbReference type="InterPro" id="IPR001915">
    <property type="entry name" value="Peptidase_M48"/>
</dbReference>
<keyword evidence="8 12" id="KW-1133">Transmembrane helix</keyword>
<evidence type="ECO:0000256" key="10">
    <source>
        <dbReference type="ARBA" id="ARBA00023136"/>
    </source>
</evidence>
<comment type="subcellular location">
    <subcellularLocation>
        <location evidence="1">Cell membrane</location>
        <topology evidence="1">Multi-pass membrane protein</topology>
    </subcellularLocation>
</comment>
<dbReference type="Pfam" id="PF01435">
    <property type="entry name" value="Peptidase_M48"/>
    <property type="match status" value="1"/>
</dbReference>
<dbReference type="Proteomes" id="UP000063965">
    <property type="component" value="Chromosome"/>
</dbReference>
<comment type="cofactor">
    <cofactor evidence="11">
        <name>Zn(2+)</name>
        <dbReference type="ChEBI" id="CHEBI:29105"/>
    </cofactor>
    <text evidence="11">Binds 1 zinc ion per subunit.</text>
</comment>
<evidence type="ECO:0000256" key="4">
    <source>
        <dbReference type="ARBA" id="ARBA00022692"/>
    </source>
</evidence>
<feature type="transmembrane region" description="Helical" evidence="12">
    <location>
        <begin position="60"/>
        <end position="87"/>
    </location>
</feature>
<keyword evidence="3 11" id="KW-0645">Protease</keyword>
<evidence type="ECO:0000256" key="1">
    <source>
        <dbReference type="ARBA" id="ARBA00004651"/>
    </source>
</evidence>
<dbReference type="InterPro" id="IPR050083">
    <property type="entry name" value="HtpX_protease"/>
</dbReference>
<feature type="transmembrane region" description="Helical" evidence="12">
    <location>
        <begin position="25"/>
        <end position="48"/>
    </location>
</feature>
<sequence>MGSIHGFKSTAVDWRESLRRNQRRTVLVIITFILIYLAIGLLIDLYIYEGHYPMATVPQLFTALITLKIFPTAAFVTGLIALFSLYVTFTFHHKLMLLGTDYREITSSTAKTVQEKILYNVVEELKVAATLKFMPKVYIIDADYMNAFSSGFAEKSAMVAITNGLLMKLDRSELEAVMAHEVSHIRHMDIRLTLTASVLANILLLFVDILFFSALFGGRSRENGARNQLVIFILMLRYLLPLVTMLLMLYLSRIREYMADASSVELMRDNEPLARALLKIQDDHIQNRDEYASQYTRTPHESVRQAAYIYDPIKAGIEPRNSLSDLFSTHPSLIKRLAAIGYKLKR</sequence>
<dbReference type="NCBIfam" id="NF002775">
    <property type="entry name" value="PRK02870.1"/>
    <property type="match status" value="1"/>
</dbReference>
<dbReference type="RefSeq" id="WP_048875180.1">
    <property type="nucleotide sequence ID" value="NZ_CP011126.1"/>
</dbReference>
<evidence type="ECO:0000256" key="2">
    <source>
        <dbReference type="ARBA" id="ARBA00022475"/>
    </source>
</evidence>
<keyword evidence="5" id="KW-0479">Metal-binding</keyword>
<reference evidence="14 15" key="1">
    <citation type="journal article" date="2015" name="Genome Biol. Evol.">
        <title>Distinctive Genome Reduction Rates Revealed by Genomic Analyses of Two Coxiella-Like Endosymbionts in Ticks.</title>
        <authorList>
            <person name="Gottlieb Y."/>
            <person name="Lalzar I."/>
            <person name="Klasson L."/>
        </authorList>
    </citation>
    <scope>NUCLEOTIDE SEQUENCE [LARGE SCALE GENOMIC DNA]</scope>
    <source>
        <strain evidence="14 15">CRt</strain>
    </source>
</reference>
<evidence type="ECO:0000256" key="9">
    <source>
        <dbReference type="ARBA" id="ARBA00023049"/>
    </source>
</evidence>
<feature type="domain" description="Peptidase M48" evidence="13">
    <location>
        <begin position="116"/>
        <end position="340"/>
    </location>
</feature>
<evidence type="ECO:0000313" key="15">
    <source>
        <dbReference type="Proteomes" id="UP000063965"/>
    </source>
</evidence>
<evidence type="ECO:0000256" key="5">
    <source>
        <dbReference type="ARBA" id="ARBA00022723"/>
    </source>
</evidence>
<gene>
    <name evidence="14" type="primary">htpX</name>
    <name evidence="14" type="ORF">CleRT_07640</name>
</gene>
<feature type="transmembrane region" description="Helical" evidence="12">
    <location>
        <begin position="229"/>
        <end position="251"/>
    </location>
</feature>
<evidence type="ECO:0000256" key="7">
    <source>
        <dbReference type="ARBA" id="ARBA00022833"/>
    </source>
</evidence>
<protein>
    <submittedName>
        <fullName evidence="14">Endopeptidase</fullName>
    </submittedName>
</protein>